<dbReference type="PANTHER" id="PTHR33406:SF11">
    <property type="entry name" value="MEMBRANE PROTEIN SCO6666-RELATED"/>
    <property type="match status" value="1"/>
</dbReference>
<keyword evidence="6 7" id="KW-0472">Membrane</keyword>
<keyword evidence="5 7" id="KW-1133">Transmembrane helix</keyword>
<feature type="transmembrane region" description="Helical" evidence="7">
    <location>
        <begin position="543"/>
        <end position="566"/>
    </location>
</feature>
<reference evidence="9 10" key="1">
    <citation type="submission" date="2016-06" db="EMBL/GenBank/DDBJ databases">
        <authorList>
            <person name="Kjaerup R.B."/>
            <person name="Dalgaard T.S."/>
            <person name="Juul-Madsen H.R."/>
        </authorList>
    </citation>
    <scope>NUCLEOTIDE SEQUENCE [LARGE SCALE GENOMIC DNA]</scope>
    <source>
        <strain evidence="9 10">1081914.2</strain>
    </source>
</reference>
<feature type="transmembrane region" description="Helical" evidence="7">
    <location>
        <begin position="203"/>
        <end position="221"/>
    </location>
</feature>
<evidence type="ECO:0000256" key="1">
    <source>
        <dbReference type="ARBA" id="ARBA00004651"/>
    </source>
</evidence>
<evidence type="ECO:0000256" key="2">
    <source>
        <dbReference type="ARBA" id="ARBA00010157"/>
    </source>
</evidence>
<dbReference type="eggNOG" id="COG2409">
    <property type="taxonomic scope" value="Bacteria"/>
</dbReference>
<feature type="domain" description="SSD" evidence="8">
    <location>
        <begin position="201"/>
        <end position="332"/>
    </location>
</feature>
<dbReference type="InterPro" id="IPR000731">
    <property type="entry name" value="SSD"/>
</dbReference>
<dbReference type="SUPFAM" id="SSF82866">
    <property type="entry name" value="Multidrug efflux transporter AcrB transmembrane domain"/>
    <property type="match status" value="2"/>
</dbReference>
<gene>
    <name evidence="9" type="ORF">A9X01_20585</name>
</gene>
<keyword evidence="3" id="KW-1003">Cell membrane</keyword>
<accession>A0A1A3CA78</accession>
<name>A0A1A3CA78_MYCAS</name>
<evidence type="ECO:0000259" key="8">
    <source>
        <dbReference type="PROSITE" id="PS50156"/>
    </source>
</evidence>
<feature type="transmembrane region" description="Helical" evidence="7">
    <location>
        <begin position="16"/>
        <end position="35"/>
    </location>
</feature>
<keyword evidence="4 7" id="KW-0812">Transmembrane</keyword>
<proteinExistence type="inferred from homology"/>
<comment type="subcellular location">
    <subcellularLocation>
        <location evidence="1">Cell membrane</location>
        <topology evidence="1">Multi-pass membrane protein</topology>
    </subcellularLocation>
</comment>
<feature type="transmembrane region" description="Helical" evidence="7">
    <location>
        <begin position="178"/>
        <end position="197"/>
    </location>
</feature>
<dbReference type="OrthoDB" id="7051771at2"/>
<dbReference type="Gene3D" id="1.20.1640.10">
    <property type="entry name" value="Multidrug efflux transporter AcrB transmembrane domain"/>
    <property type="match status" value="2"/>
</dbReference>
<feature type="transmembrane region" description="Helical" evidence="7">
    <location>
        <begin position="661"/>
        <end position="679"/>
    </location>
</feature>
<dbReference type="Proteomes" id="UP000093795">
    <property type="component" value="Unassembled WGS sequence"/>
</dbReference>
<comment type="similarity">
    <text evidence="2">Belongs to the resistance-nodulation-cell division (RND) (TC 2.A.6) family. MmpL subfamily.</text>
</comment>
<dbReference type="PROSITE" id="PS50156">
    <property type="entry name" value="SSD"/>
    <property type="match status" value="1"/>
</dbReference>
<feature type="transmembrane region" description="Helical" evidence="7">
    <location>
        <begin position="572"/>
        <end position="590"/>
    </location>
</feature>
<feature type="transmembrane region" description="Helical" evidence="7">
    <location>
        <begin position="277"/>
        <end position="299"/>
    </location>
</feature>
<dbReference type="InterPro" id="IPR050545">
    <property type="entry name" value="Mycobact_MmpL"/>
</dbReference>
<evidence type="ECO:0000256" key="7">
    <source>
        <dbReference type="SAM" id="Phobius"/>
    </source>
</evidence>
<evidence type="ECO:0000256" key="5">
    <source>
        <dbReference type="ARBA" id="ARBA00022989"/>
    </source>
</evidence>
<dbReference type="Pfam" id="PF03176">
    <property type="entry name" value="MMPL"/>
    <property type="match status" value="2"/>
</dbReference>
<protein>
    <recommendedName>
        <fullName evidence="8">SSD domain-containing protein</fullName>
    </recommendedName>
</protein>
<comment type="caution">
    <text evidence="9">The sequence shown here is derived from an EMBL/GenBank/DDBJ whole genome shotgun (WGS) entry which is preliminary data.</text>
</comment>
<sequence length="739" mass="78419">MLSRIAHLAINAPRRVVAVAVLVMIGAAIFGVPVIRHLSAGGQTDPNAESSRASALLAQKFDQGDLTMVIALTSAAGAKGPQARAVGTDLVARLKNSPDVSEVQSAWTAPPEAVSAFISKDGKTGLIVAAISGGESDAQRNAMRLSEQLVRDRDGVTVRAGGDATVYWQVNAQTQRDLFLMESVALPMSFLVLVWVFGGLVAAALPVAVGISAILGALASLRAIALVTDVSIFALNLAVAMGMALAVDYTLLILSRFRNELADGQSREAALLRTMATAGRTVLFSAVTVALSMATLVLFPPYFLKSFAYAGTAVVAFAATAAITVTPAAIVLLDRRLDAFDVRPLMRRIMWGTSQQASPWQGRSWYEWTKSVMRHSVPVGVVIVALLLLLGSPFHRAKWGFADDRILPTSASARQVGDLLRNGFPERGVPDITVVLPRAENVSPAELDGYAAALSRVPDVSWVSALGGTFVDGGRFGPPSAPYGLRGGSVFMTVRTTAPLYTAASTTQLDRLHAVPTPKGRQMWLTGVAQSNRDSVHAIASRLPWVLTLIAVIALLLIFLLTGSVVLPVKAVLMNTLSLTAAFGALVWIFQEGHLGGLGTAATGTLGVQLPVLLFCIAFGLSMDYEVFLISRIREYWLASDFGPQANDESVALGVAHTARVITAAALIMAISFSALMAAQVSFMRLFGFGLTVAVLADATLVRMLLVPAFMHVLGRLNWWAPKPLARIHQRFGFSEGSS</sequence>
<evidence type="ECO:0000313" key="9">
    <source>
        <dbReference type="EMBL" id="OBI83548.1"/>
    </source>
</evidence>
<evidence type="ECO:0000256" key="6">
    <source>
        <dbReference type="ARBA" id="ARBA00023136"/>
    </source>
</evidence>
<evidence type="ECO:0000256" key="3">
    <source>
        <dbReference type="ARBA" id="ARBA00022475"/>
    </source>
</evidence>
<feature type="transmembrane region" description="Helical" evidence="7">
    <location>
        <begin position="233"/>
        <end position="257"/>
    </location>
</feature>
<dbReference type="STRING" id="1790.A5645_01990"/>
<dbReference type="PANTHER" id="PTHR33406">
    <property type="entry name" value="MEMBRANE PROTEIN MJ1562-RELATED"/>
    <property type="match status" value="1"/>
</dbReference>
<evidence type="ECO:0000256" key="4">
    <source>
        <dbReference type="ARBA" id="ARBA00022692"/>
    </source>
</evidence>
<dbReference type="GO" id="GO:0005886">
    <property type="term" value="C:plasma membrane"/>
    <property type="evidence" value="ECO:0007669"/>
    <property type="project" value="UniProtKB-SubCell"/>
</dbReference>
<organism evidence="9 10">
    <name type="scientific">Mycobacterium asiaticum</name>
    <dbReference type="NCBI Taxonomy" id="1790"/>
    <lineage>
        <taxon>Bacteria</taxon>
        <taxon>Bacillati</taxon>
        <taxon>Actinomycetota</taxon>
        <taxon>Actinomycetes</taxon>
        <taxon>Mycobacteriales</taxon>
        <taxon>Mycobacteriaceae</taxon>
        <taxon>Mycobacterium</taxon>
    </lineage>
</organism>
<evidence type="ECO:0000313" key="10">
    <source>
        <dbReference type="Proteomes" id="UP000093795"/>
    </source>
</evidence>
<feature type="transmembrane region" description="Helical" evidence="7">
    <location>
        <begin position="372"/>
        <end position="390"/>
    </location>
</feature>
<dbReference type="RefSeq" id="WP_065121186.1">
    <property type="nucleotide sequence ID" value="NZ_LZKQ01000149.1"/>
</dbReference>
<feature type="transmembrane region" description="Helical" evidence="7">
    <location>
        <begin position="597"/>
        <end position="621"/>
    </location>
</feature>
<feature type="transmembrane region" description="Helical" evidence="7">
    <location>
        <begin position="306"/>
        <end position="333"/>
    </location>
</feature>
<dbReference type="EMBL" id="LZKQ01000149">
    <property type="protein sequence ID" value="OBI83548.1"/>
    <property type="molecule type" value="Genomic_DNA"/>
</dbReference>
<dbReference type="AlphaFoldDB" id="A0A1A3CA78"/>
<dbReference type="InterPro" id="IPR004869">
    <property type="entry name" value="MMPL_dom"/>
</dbReference>
<feature type="transmembrane region" description="Helical" evidence="7">
    <location>
        <begin position="686"/>
        <end position="711"/>
    </location>
</feature>